<keyword evidence="6 8" id="KW-1133">Transmembrane helix</keyword>
<evidence type="ECO:0000256" key="5">
    <source>
        <dbReference type="ARBA" id="ARBA00022801"/>
    </source>
</evidence>
<keyword evidence="5" id="KW-0378">Hydrolase</keyword>
<evidence type="ECO:0000256" key="7">
    <source>
        <dbReference type="ARBA" id="ARBA00023136"/>
    </source>
</evidence>
<comment type="caution">
    <text evidence="9">The sequence shown here is derived from an EMBL/GenBank/DDBJ whole genome shotgun (WGS) entry which is preliminary data.</text>
</comment>
<organism evidence="9 10">
    <name type="scientific">Paenibacillus yanchengensis</name>
    <dbReference type="NCBI Taxonomy" id="2035833"/>
    <lineage>
        <taxon>Bacteria</taxon>
        <taxon>Bacillati</taxon>
        <taxon>Bacillota</taxon>
        <taxon>Bacilli</taxon>
        <taxon>Bacillales</taxon>
        <taxon>Paenibacillaceae</taxon>
        <taxon>Paenibacillus</taxon>
    </lineage>
</organism>
<dbReference type="InterPro" id="IPR006741">
    <property type="entry name" value="AgrB"/>
</dbReference>
<evidence type="ECO:0000256" key="6">
    <source>
        <dbReference type="ARBA" id="ARBA00022989"/>
    </source>
</evidence>
<sequence>MTSMARNLALIIKKANPDETVSVAVMEYALAIIFNYLFIFFTSLIIGYFTDSLGLTILALFVFTIIRMLSGGVHIKSIWGCIIVSVLLCVLIPQISYVTSNNFTLLFNIISLLCMFFFAPSPDKNSRIDSKYFKHLKLASIIMIGSNFFINSAVIALCFLAQSITILPFRREGK</sequence>
<reference evidence="10" key="1">
    <citation type="journal article" date="2019" name="Int. J. Syst. Evol. Microbiol.">
        <title>The Global Catalogue of Microorganisms (GCM) 10K type strain sequencing project: providing services to taxonomists for standard genome sequencing and annotation.</title>
        <authorList>
            <consortium name="The Broad Institute Genomics Platform"/>
            <consortium name="The Broad Institute Genome Sequencing Center for Infectious Disease"/>
            <person name="Wu L."/>
            <person name="Ma J."/>
        </authorList>
    </citation>
    <scope>NUCLEOTIDE SEQUENCE [LARGE SCALE GENOMIC DNA]</scope>
    <source>
        <strain evidence="10">GH52</strain>
    </source>
</reference>
<evidence type="ECO:0000313" key="10">
    <source>
        <dbReference type="Proteomes" id="UP001597362"/>
    </source>
</evidence>
<dbReference type="Proteomes" id="UP001597362">
    <property type="component" value="Unassembled WGS sequence"/>
</dbReference>
<feature type="transmembrane region" description="Helical" evidence="8">
    <location>
        <begin position="103"/>
        <end position="120"/>
    </location>
</feature>
<keyword evidence="1" id="KW-1003">Cell membrane</keyword>
<feature type="transmembrane region" description="Helical" evidence="8">
    <location>
        <begin position="21"/>
        <end position="39"/>
    </location>
</feature>
<gene>
    <name evidence="9" type="ORF">ACFSJH_02345</name>
</gene>
<dbReference type="SMART" id="SM00793">
    <property type="entry name" value="AgrB"/>
    <property type="match status" value="1"/>
</dbReference>
<keyword evidence="3" id="KW-0645">Protease</keyword>
<keyword evidence="7 8" id="KW-0472">Membrane</keyword>
<name>A0ABW4YFU0_9BACL</name>
<keyword evidence="2" id="KW-0673">Quorum sensing</keyword>
<evidence type="ECO:0000256" key="2">
    <source>
        <dbReference type="ARBA" id="ARBA00022654"/>
    </source>
</evidence>
<dbReference type="Pfam" id="PF04647">
    <property type="entry name" value="AgrB"/>
    <property type="match status" value="1"/>
</dbReference>
<evidence type="ECO:0000313" key="9">
    <source>
        <dbReference type="EMBL" id="MFD2114586.1"/>
    </source>
</evidence>
<accession>A0ABW4YFU0</accession>
<feature type="transmembrane region" description="Helical" evidence="8">
    <location>
        <begin position="45"/>
        <end position="66"/>
    </location>
</feature>
<dbReference type="EMBL" id="JBHUHO010000007">
    <property type="protein sequence ID" value="MFD2114586.1"/>
    <property type="molecule type" value="Genomic_DNA"/>
</dbReference>
<evidence type="ECO:0000256" key="8">
    <source>
        <dbReference type="SAM" id="Phobius"/>
    </source>
</evidence>
<keyword evidence="4 8" id="KW-0812">Transmembrane</keyword>
<feature type="transmembrane region" description="Helical" evidence="8">
    <location>
        <begin position="141"/>
        <end position="164"/>
    </location>
</feature>
<protein>
    <submittedName>
        <fullName evidence="9">Accessory gene regulator ArgB-like protein</fullName>
    </submittedName>
</protein>
<dbReference type="RefSeq" id="WP_377769598.1">
    <property type="nucleotide sequence ID" value="NZ_JBHUHO010000007.1"/>
</dbReference>
<proteinExistence type="predicted"/>
<keyword evidence="10" id="KW-1185">Reference proteome</keyword>
<evidence type="ECO:0000256" key="4">
    <source>
        <dbReference type="ARBA" id="ARBA00022692"/>
    </source>
</evidence>
<evidence type="ECO:0000256" key="3">
    <source>
        <dbReference type="ARBA" id="ARBA00022670"/>
    </source>
</evidence>
<evidence type="ECO:0000256" key="1">
    <source>
        <dbReference type="ARBA" id="ARBA00022475"/>
    </source>
</evidence>
<feature type="transmembrane region" description="Helical" evidence="8">
    <location>
        <begin position="78"/>
        <end position="97"/>
    </location>
</feature>